<dbReference type="Proteomes" id="UP001152799">
    <property type="component" value="Chromosome 13"/>
</dbReference>
<reference evidence="2" key="1">
    <citation type="submission" date="2022-01" db="EMBL/GenBank/DDBJ databases">
        <authorList>
            <person name="King R."/>
        </authorList>
    </citation>
    <scope>NUCLEOTIDE SEQUENCE</scope>
</reference>
<keyword evidence="3" id="KW-1185">Reference proteome</keyword>
<proteinExistence type="predicted"/>
<feature type="domain" description="DUF4371" evidence="1">
    <location>
        <begin position="46"/>
        <end position="138"/>
    </location>
</feature>
<evidence type="ECO:0000313" key="3">
    <source>
        <dbReference type="Proteomes" id="UP001152799"/>
    </source>
</evidence>
<protein>
    <recommendedName>
        <fullName evidence="1">DUF4371 domain-containing protein</fullName>
    </recommendedName>
</protein>
<dbReference type="AlphaFoldDB" id="A0A9N9MJ74"/>
<evidence type="ECO:0000313" key="2">
    <source>
        <dbReference type="EMBL" id="CAG9763422.1"/>
    </source>
</evidence>
<dbReference type="EMBL" id="OU892289">
    <property type="protein sequence ID" value="CAG9763422.1"/>
    <property type="molecule type" value="Genomic_DNA"/>
</dbReference>
<dbReference type="Pfam" id="PF14291">
    <property type="entry name" value="DUF4371"/>
    <property type="match status" value="1"/>
</dbReference>
<dbReference type="PANTHER" id="PTHR37162:SF1">
    <property type="entry name" value="BED-TYPE DOMAIN-CONTAINING PROTEIN"/>
    <property type="match status" value="1"/>
</dbReference>
<dbReference type="InterPro" id="IPR025398">
    <property type="entry name" value="DUF4371"/>
</dbReference>
<organism evidence="2 3">
    <name type="scientific">Ceutorhynchus assimilis</name>
    <name type="common">cabbage seed weevil</name>
    <dbReference type="NCBI Taxonomy" id="467358"/>
    <lineage>
        <taxon>Eukaryota</taxon>
        <taxon>Metazoa</taxon>
        <taxon>Ecdysozoa</taxon>
        <taxon>Arthropoda</taxon>
        <taxon>Hexapoda</taxon>
        <taxon>Insecta</taxon>
        <taxon>Pterygota</taxon>
        <taxon>Neoptera</taxon>
        <taxon>Endopterygota</taxon>
        <taxon>Coleoptera</taxon>
        <taxon>Polyphaga</taxon>
        <taxon>Cucujiformia</taxon>
        <taxon>Curculionidae</taxon>
        <taxon>Ceutorhynchinae</taxon>
        <taxon>Ceutorhynchus</taxon>
    </lineage>
</organism>
<dbReference type="OrthoDB" id="6783358at2759"/>
<evidence type="ECO:0000259" key="1">
    <source>
        <dbReference type="Pfam" id="PF14291"/>
    </source>
</evidence>
<sequence>MFAESTSKISVEEKVKEDSEIAKKIKAGRTKVTRVVKKVTGASQKAYLIELMKNNKFSVIADESTDTSCIKHLCLVVRMCIENKIEDNFLDLIPVVETTGAALFEIIINFFTKHNIPYKTNFIGFASDGASNMVGMRNSLVSRLQESIPGIFTVKCICHSFHLCACYACQKLPEEVEQLTREVYNYFSNSPKRVEELKEFQEFVNVAPAKILHPSQTR</sequence>
<dbReference type="PANTHER" id="PTHR37162">
    <property type="entry name" value="HAT FAMILY DIMERISATION DOMAINCONTAINING PROTEIN-RELATED"/>
    <property type="match status" value="1"/>
</dbReference>
<name>A0A9N9MJ74_9CUCU</name>
<accession>A0A9N9MJ74</accession>
<gene>
    <name evidence="2" type="ORF">CEUTPL_LOCUS4087</name>
</gene>